<evidence type="ECO:0000259" key="1">
    <source>
        <dbReference type="Pfam" id="PF12728"/>
    </source>
</evidence>
<proteinExistence type="predicted"/>
<evidence type="ECO:0000313" key="2">
    <source>
        <dbReference type="EMBL" id="WAI00958.1"/>
    </source>
</evidence>
<dbReference type="EMBL" id="CP113361">
    <property type="protein sequence ID" value="WAI00958.1"/>
    <property type="molecule type" value="Genomic_DNA"/>
</dbReference>
<name>A0A9X9S3R8_METOG</name>
<sequence>MENIRRLQHFRNASLLSTTQAAAWLGVSYWTLLRLIADERIKAIKINGRWKIPTSSLESFVFGSEIAAPTELTFTRQEIEYSEKLKHEIMGGGGDE</sequence>
<reference evidence="2" key="1">
    <citation type="submission" date="2022-11" db="EMBL/GenBank/DDBJ databases">
        <title>Complete genome sequence of Methanogenium organophilum DSM 3596.</title>
        <authorList>
            <person name="Chen S.-C."/>
            <person name="Lai S.-J."/>
            <person name="You Y.-T."/>
        </authorList>
    </citation>
    <scope>NUCLEOTIDE SEQUENCE</scope>
    <source>
        <strain evidence="2">DSM 3596</strain>
    </source>
</reference>
<dbReference type="KEGG" id="mou:OU421_11135"/>
<organism evidence="2 3">
    <name type="scientific">Methanogenium organophilum</name>
    <dbReference type="NCBI Taxonomy" id="2199"/>
    <lineage>
        <taxon>Archaea</taxon>
        <taxon>Methanobacteriati</taxon>
        <taxon>Methanobacteriota</taxon>
        <taxon>Stenosarchaea group</taxon>
        <taxon>Methanomicrobia</taxon>
        <taxon>Methanomicrobiales</taxon>
        <taxon>Methanomicrobiaceae</taxon>
        <taxon>Methanogenium</taxon>
    </lineage>
</organism>
<dbReference type="Pfam" id="PF12728">
    <property type="entry name" value="HTH_17"/>
    <property type="match status" value="1"/>
</dbReference>
<dbReference type="RefSeq" id="WP_268186165.1">
    <property type="nucleotide sequence ID" value="NZ_CP113361.1"/>
</dbReference>
<dbReference type="GO" id="GO:0003677">
    <property type="term" value="F:DNA binding"/>
    <property type="evidence" value="ECO:0007669"/>
    <property type="project" value="InterPro"/>
</dbReference>
<dbReference type="GeneID" id="76835663"/>
<gene>
    <name evidence="2" type="ORF">OU421_11135</name>
</gene>
<evidence type="ECO:0000313" key="3">
    <source>
        <dbReference type="Proteomes" id="UP001163096"/>
    </source>
</evidence>
<dbReference type="NCBIfam" id="TIGR01764">
    <property type="entry name" value="excise"/>
    <property type="match status" value="1"/>
</dbReference>
<dbReference type="Proteomes" id="UP001163096">
    <property type="component" value="Chromosome"/>
</dbReference>
<dbReference type="AlphaFoldDB" id="A0A9X9S3R8"/>
<dbReference type="InterPro" id="IPR010093">
    <property type="entry name" value="SinI_DNA-bd"/>
</dbReference>
<feature type="domain" description="Helix-turn-helix" evidence="1">
    <location>
        <begin position="15"/>
        <end position="60"/>
    </location>
</feature>
<keyword evidence="3" id="KW-1185">Reference proteome</keyword>
<protein>
    <submittedName>
        <fullName evidence="2">Helix-turn-helix domain-containing protein</fullName>
    </submittedName>
</protein>
<accession>A0A9X9S3R8</accession>
<dbReference type="InterPro" id="IPR041657">
    <property type="entry name" value="HTH_17"/>
</dbReference>